<evidence type="ECO:0000313" key="1">
    <source>
        <dbReference type="EMBL" id="TSJ97610.1"/>
    </source>
</evidence>
<evidence type="ECO:0000313" key="2">
    <source>
        <dbReference type="Proteomes" id="UP000319483"/>
    </source>
</evidence>
<reference evidence="1 2" key="1">
    <citation type="submission" date="2019-07" db="EMBL/GenBank/DDBJ databases">
        <title>Gilliamella genomes.</title>
        <authorList>
            <person name="Zheng H."/>
        </authorList>
    </citation>
    <scope>NUCLEOTIDE SEQUENCE [LARGE SCALE GENOMIC DNA]</scope>
    <source>
        <strain evidence="1 2">W8127</strain>
    </source>
</reference>
<accession>A0A556S903</accession>
<proteinExistence type="predicted"/>
<organism evidence="1 2">
    <name type="scientific">Gilliamella apicola</name>
    <dbReference type="NCBI Taxonomy" id="1196095"/>
    <lineage>
        <taxon>Bacteria</taxon>
        <taxon>Pseudomonadati</taxon>
        <taxon>Pseudomonadota</taxon>
        <taxon>Gammaproteobacteria</taxon>
        <taxon>Orbales</taxon>
        <taxon>Orbaceae</taxon>
        <taxon>Gilliamella</taxon>
    </lineage>
</organism>
<comment type="caution">
    <text evidence="1">The sequence shown here is derived from an EMBL/GenBank/DDBJ whole genome shotgun (WGS) entry which is preliminary data.</text>
</comment>
<dbReference type="RefSeq" id="WP_039128698.1">
    <property type="nucleotide sequence ID" value="NZ_VMHM01000015.1"/>
</dbReference>
<dbReference type="Proteomes" id="UP000319483">
    <property type="component" value="Unassembled WGS sequence"/>
</dbReference>
<gene>
    <name evidence="1" type="ORF">FPQ15_10905</name>
</gene>
<sequence length="1255" mass="147452">MGKKSRLKREKKQKKRVNNIPLNNIAQYDELPRFVKSRISVEDSIPRLISLFSQYSSIDIFLSLSISELWLPNISSQVKHIFMLNLFLSMQEEQFTSAYKVEDYTDFEHLLNQIYSTLPSFPMLEDYIPEQDWGEIKYHYKDSNYQIFYGGTIERLPDYIKAFELKYSEYPASWEQMKNVLVMHDHFFSHFNHSCIKNHKKINCIGHIEIPTKEFWVECKKVLLGMSHILEHLQINKEFVKSCGNVKIISNQDELSKLIMTGVAVPAIAVQIGGKRYPLSFRNMVNVIIEYYAKKTLTVNLANSICDFLSYTMNNIINETVKFCDREKVLPYTISGIVKGKKKIYFFITSDIHKPDNIDKLIYDVFVLISNGEWALLCPSNNVLQINNKHGDCPSINNIRIVIIDSNLSTSYTDVELPELKEIFQFLPLTDFISLFDSFVNIDEFEEFILFKEKYERQIFFGYNFTIDLFSAFRKSCSVLISGAIEPSLIMLDPHGGSNWRYDELKKYWKAMPLSFPTCTMKWYPYSQYQGNIGLIGKDKPFISWSTQINHSTIHFYTDFQNLIKYDSINGRLLELFLECICDAFSQRKDILNSISFGELKKISVKCDIDYDNIIFQKDDIRQPNKLSPLLDELKIITKKETSIELLLKIQLPLFQYKLWSATDASVQAELCDEFFDVLSPLINIDYPLNIKEQIKLTSTQPFRITLSKFDKGFDTPERKPIIPEPKHYLLARKHLAEIVKEQGISEGLYQLNVAKEIIDIISEIQRKKVHSKILCYDPKSLWLFAMNEYDAYISEDYILQNRMKMSLKHKVTYDRAEKLTEEDSDFIQQSRNYRYLLECTLSLSSTNLIIPTKEDIQQLLADIDWLIVLYKTSDILHYNIDVGGIRINSHYIPEVFFSEDIAEKVEIFFKEQANYKLGIDLTVTDTVEANISDKMLKELNRSFMKDLGFNYFTLLHVLEILQKWARCNELKPELTYCATIDNIITIIKKFIESESNDKELEKAINFLILKPNEIRFLLGRQDACSDVPIFEHNKRGTHYNIKPLIKSDENIYWGAGAVNRALTIWKNNIINGYLPADFNWKNVNQQVRIIKESIEKQLEIKSTEIVKRFTSYVEHGIDFKRRFPNEKFEDVGDFDTLAYLPEKNIWIMIECKYNKPYFCIKDLKRLRETIFGREGKATDKGQIGKVIRRYDFLESNLYHIKKLLQWDDSNEDKPRIINLYVSRNIYWWLRNPPYETNIDFVQVDALNEWLKKNM</sequence>
<protein>
    <submittedName>
        <fullName evidence="1">Uncharacterized protein</fullName>
    </submittedName>
</protein>
<dbReference type="EMBL" id="VMHM01000015">
    <property type="protein sequence ID" value="TSJ97610.1"/>
    <property type="molecule type" value="Genomic_DNA"/>
</dbReference>
<name>A0A556S903_9GAMM</name>
<dbReference type="AlphaFoldDB" id="A0A556S903"/>